<dbReference type="STRING" id="1408163.A0A0F4YKD6"/>
<feature type="compositionally biased region" description="Acidic residues" evidence="10">
    <location>
        <begin position="129"/>
        <end position="138"/>
    </location>
</feature>
<dbReference type="OrthoDB" id="45882at2759"/>
<evidence type="ECO:0000256" key="3">
    <source>
        <dbReference type="ARBA" id="ARBA00006678"/>
    </source>
</evidence>
<dbReference type="GO" id="GO:0000467">
    <property type="term" value="P:exonucleolytic trimming to generate mature 3'-end of 5.8S rRNA from tricistronic rRNA transcript (SSU-rRNA, 5.8S rRNA, LSU-rRNA)"/>
    <property type="evidence" value="ECO:0007669"/>
    <property type="project" value="TreeGrafter"/>
</dbReference>
<reference evidence="12 13" key="1">
    <citation type="submission" date="2015-04" db="EMBL/GenBank/DDBJ databases">
        <authorList>
            <person name="Heijne W.H."/>
            <person name="Fedorova N.D."/>
            <person name="Nierman W.C."/>
            <person name="Vollebregt A.W."/>
            <person name="Zhao Z."/>
            <person name="Wu L."/>
            <person name="Kumar M."/>
            <person name="Stam H."/>
            <person name="van den Berg M.A."/>
            <person name="Pel H.J."/>
        </authorList>
    </citation>
    <scope>NUCLEOTIDE SEQUENCE [LARGE SCALE GENOMIC DNA]</scope>
    <source>
        <strain evidence="12 13">CBS 393.64</strain>
    </source>
</reference>
<sequence>MAPAAQGGAATTAPTNPSTAAPSPPSLSLPPSQFARLQPHAYLLAHLSPPPSSNQPSIRANGRSPLEFRVTSANAGSLTHTNGSAVVRIGDTAAVCGVRAEILHTEDIASWGVSLSSGARKRRKTGTASDDDDDDDDDSQIRDLNLLVPNLSLSTGCAPGFIPGAPPSALAQSLSHQILSLLHTSRLVRAEDLRIWYHPPDLSAIEREKAGDERMDTEEAEERVSGAPPPEIKGFWVLYIDVLIISLAGNPFDAAWAAVVAALRDTRLPKAWWDADNDMILCSDEVSEAKRLTLRGMPIASSYCVFEADAAANWRAVVIPDADEEKEREKKGTKPKRWILADPDGFEENLCQERICIVVDQDRKAPQKTKIVSMEKNGGISVGKDELRKLVDVSAQRWAQVKGILEAL</sequence>
<evidence type="ECO:0000259" key="11">
    <source>
        <dbReference type="Pfam" id="PF01138"/>
    </source>
</evidence>
<keyword evidence="8" id="KW-0539">Nucleus</keyword>
<proteinExistence type="inferred from homology"/>
<dbReference type="FunFam" id="3.30.230.70:FF:000025">
    <property type="entry name" value="Exosome complex component rrp43"/>
    <property type="match status" value="1"/>
</dbReference>
<dbReference type="SUPFAM" id="SSF54211">
    <property type="entry name" value="Ribosomal protein S5 domain 2-like"/>
    <property type="match status" value="1"/>
</dbReference>
<dbReference type="InterPro" id="IPR050590">
    <property type="entry name" value="Exosome_comp_Rrp42_subfam"/>
</dbReference>
<evidence type="ECO:0000256" key="1">
    <source>
        <dbReference type="ARBA" id="ARBA00004496"/>
    </source>
</evidence>
<keyword evidence="6" id="KW-0271">Exosome</keyword>
<keyword evidence="5" id="KW-0698">rRNA processing</keyword>
<protein>
    <recommendedName>
        <fullName evidence="9">Ribosomal RNA-processing protein 43</fullName>
    </recommendedName>
</protein>
<dbReference type="GO" id="GO:0005730">
    <property type="term" value="C:nucleolus"/>
    <property type="evidence" value="ECO:0007669"/>
    <property type="project" value="UniProtKB-SubCell"/>
</dbReference>
<dbReference type="GO" id="GO:0000176">
    <property type="term" value="C:nuclear exosome (RNase complex)"/>
    <property type="evidence" value="ECO:0007669"/>
    <property type="project" value="UniProtKB-ARBA"/>
</dbReference>
<dbReference type="GeneID" id="25319588"/>
<dbReference type="GO" id="GO:0034473">
    <property type="term" value="P:U1 snRNA 3'-end processing"/>
    <property type="evidence" value="ECO:0007669"/>
    <property type="project" value="TreeGrafter"/>
</dbReference>
<dbReference type="PANTHER" id="PTHR11097:SF9">
    <property type="entry name" value="EXOSOME COMPLEX COMPONENT RRP43"/>
    <property type="match status" value="1"/>
</dbReference>
<dbReference type="GO" id="GO:0016075">
    <property type="term" value="P:rRNA catabolic process"/>
    <property type="evidence" value="ECO:0007669"/>
    <property type="project" value="TreeGrafter"/>
</dbReference>
<evidence type="ECO:0000256" key="6">
    <source>
        <dbReference type="ARBA" id="ARBA00022835"/>
    </source>
</evidence>
<keyword evidence="13" id="KW-1185">Reference proteome</keyword>
<comment type="similarity">
    <text evidence="3">Belongs to the RNase PH family.</text>
</comment>
<dbReference type="InterPro" id="IPR036345">
    <property type="entry name" value="ExoRNase_PH_dom2_sf"/>
</dbReference>
<dbReference type="GO" id="GO:0034476">
    <property type="term" value="P:U5 snRNA 3'-end processing"/>
    <property type="evidence" value="ECO:0007669"/>
    <property type="project" value="TreeGrafter"/>
</dbReference>
<dbReference type="InterPro" id="IPR027408">
    <property type="entry name" value="PNPase/RNase_PH_dom_sf"/>
</dbReference>
<comment type="caution">
    <text evidence="12">The sequence shown here is derived from an EMBL/GenBank/DDBJ whole genome shotgun (WGS) entry which is preliminary data.</text>
</comment>
<dbReference type="GO" id="GO:0071035">
    <property type="term" value="P:nuclear polyadenylation-dependent rRNA catabolic process"/>
    <property type="evidence" value="ECO:0007669"/>
    <property type="project" value="TreeGrafter"/>
</dbReference>
<evidence type="ECO:0000313" key="13">
    <source>
        <dbReference type="Proteomes" id="UP000053958"/>
    </source>
</evidence>
<feature type="region of interest" description="Disordered" evidence="10">
    <location>
        <begin position="119"/>
        <end position="139"/>
    </location>
</feature>
<evidence type="ECO:0000256" key="2">
    <source>
        <dbReference type="ARBA" id="ARBA00004604"/>
    </source>
</evidence>
<dbReference type="GO" id="GO:0034475">
    <property type="term" value="P:U4 snRNA 3'-end processing"/>
    <property type="evidence" value="ECO:0007669"/>
    <property type="project" value="TreeGrafter"/>
</dbReference>
<organism evidence="12 13">
    <name type="scientific">Rasamsonia emersonii (strain ATCC 16479 / CBS 393.64 / IMI 116815)</name>
    <dbReference type="NCBI Taxonomy" id="1408163"/>
    <lineage>
        <taxon>Eukaryota</taxon>
        <taxon>Fungi</taxon>
        <taxon>Dikarya</taxon>
        <taxon>Ascomycota</taxon>
        <taxon>Pezizomycotina</taxon>
        <taxon>Eurotiomycetes</taxon>
        <taxon>Eurotiomycetidae</taxon>
        <taxon>Eurotiales</taxon>
        <taxon>Trichocomaceae</taxon>
        <taxon>Rasamsonia</taxon>
    </lineage>
</organism>
<feature type="compositionally biased region" description="Low complexity" evidence="10">
    <location>
        <begin position="1"/>
        <end position="21"/>
    </location>
</feature>
<dbReference type="SUPFAM" id="SSF55666">
    <property type="entry name" value="Ribonuclease PH domain 2-like"/>
    <property type="match status" value="1"/>
</dbReference>
<dbReference type="AlphaFoldDB" id="A0A0F4YKD6"/>
<name>A0A0F4YKD6_RASE3</name>
<keyword evidence="4" id="KW-0963">Cytoplasm</keyword>
<accession>A0A0F4YKD6</accession>
<dbReference type="GO" id="GO:0071028">
    <property type="term" value="P:nuclear mRNA surveillance"/>
    <property type="evidence" value="ECO:0007669"/>
    <property type="project" value="TreeGrafter"/>
</dbReference>
<dbReference type="RefSeq" id="XP_013325349.1">
    <property type="nucleotide sequence ID" value="XM_013469895.1"/>
</dbReference>
<dbReference type="InterPro" id="IPR020568">
    <property type="entry name" value="Ribosomal_Su5_D2-typ_SF"/>
</dbReference>
<gene>
    <name evidence="12" type="ORF">T310_7312</name>
</gene>
<evidence type="ECO:0000256" key="7">
    <source>
        <dbReference type="ARBA" id="ARBA00022884"/>
    </source>
</evidence>
<dbReference type="PANTHER" id="PTHR11097">
    <property type="entry name" value="EXOSOME COMPLEX EXONUCLEASE RIBOSOMAL RNA PROCESSING PROTEIN"/>
    <property type="match status" value="1"/>
</dbReference>
<comment type="subcellular location">
    <subcellularLocation>
        <location evidence="1">Cytoplasm</location>
    </subcellularLocation>
    <subcellularLocation>
        <location evidence="2">Nucleus</location>
        <location evidence="2">Nucleolus</location>
    </subcellularLocation>
</comment>
<evidence type="ECO:0000256" key="9">
    <source>
        <dbReference type="ARBA" id="ARBA00030617"/>
    </source>
</evidence>
<dbReference type="Pfam" id="PF01138">
    <property type="entry name" value="RNase_PH"/>
    <property type="match status" value="1"/>
</dbReference>
<keyword evidence="7" id="KW-0694">RNA-binding</keyword>
<dbReference type="Proteomes" id="UP000053958">
    <property type="component" value="Unassembled WGS sequence"/>
</dbReference>
<evidence type="ECO:0000256" key="10">
    <source>
        <dbReference type="SAM" id="MobiDB-lite"/>
    </source>
</evidence>
<evidence type="ECO:0000256" key="4">
    <source>
        <dbReference type="ARBA" id="ARBA00022490"/>
    </source>
</evidence>
<evidence type="ECO:0000256" key="8">
    <source>
        <dbReference type="ARBA" id="ARBA00023242"/>
    </source>
</evidence>
<dbReference type="GO" id="GO:0035925">
    <property type="term" value="F:mRNA 3'-UTR AU-rich region binding"/>
    <property type="evidence" value="ECO:0007669"/>
    <property type="project" value="TreeGrafter"/>
</dbReference>
<dbReference type="InterPro" id="IPR001247">
    <property type="entry name" value="ExoRNase_PH_dom1"/>
</dbReference>
<feature type="region of interest" description="Disordered" evidence="10">
    <location>
        <begin position="1"/>
        <end position="31"/>
    </location>
</feature>
<dbReference type="GO" id="GO:0000177">
    <property type="term" value="C:cytoplasmic exosome (RNase complex)"/>
    <property type="evidence" value="ECO:0007669"/>
    <property type="project" value="TreeGrafter"/>
</dbReference>
<evidence type="ECO:0000256" key="5">
    <source>
        <dbReference type="ARBA" id="ARBA00022552"/>
    </source>
</evidence>
<evidence type="ECO:0000313" key="12">
    <source>
        <dbReference type="EMBL" id="KKA18737.1"/>
    </source>
</evidence>
<dbReference type="EMBL" id="LASV01000423">
    <property type="protein sequence ID" value="KKA18737.1"/>
    <property type="molecule type" value="Genomic_DNA"/>
</dbReference>
<feature type="domain" description="Exoribonuclease phosphorolytic" evidence="11">
    <location>
        <begin position="67"/>
        <end position="269"/>
    </location>
</feature>
<dbReference type="GO" id="GO:0071038">
    <property type="term" value="P:TRAMP-dependent tRNA surveillance pathway"/>
    <property type="evidence" value="ECO:0007669"/>
    <property type="project" value="TreeGrafter"/>
</dbReference>
<dbReference type="Gene3D" id="3.30.230.70">
    <property type="entry name" value="GHMP Kinase, N-terminal domain"/>
    <property type="match status" value="1"/>
</dbReference>